<feature type="domain" description="DUF4429" evidence="2">
    <location>
        <begin position="138"/>
        <end position="224"/>
    </location>
</feature>
<sequence>MADVLTGQGCSWTFEAGAVRVRFHRAMKVPKFLQELGERLIPYEALADVSLTPGKRGTIVLRAMPRQGADPVLIAAAGQLKETLDPYRLVLPADRETLADYYAEEIRRSITDSGPAARCLVQAPPTPRSFKAWDGQAHFDGEAVRFQWFWSSAESVKYRAGDQRFPISEIEGVEWRSPDVFNGYLRLRVRGVEAPKEPEKDPASVVFGMGYGLTAESLPFAAALVGAMSALDGDRRAAELTPAEPAADPVTEEPVVAVIDRGEDIPALIRKLGELRDAGLLTEEEFQAKKVELLSRL</sequence>
<evidence type="ECO:0000313" key="4">
    <source>
        <dbReference type="Proteomes" id="UP000253303"/>
    </source>
</evidence>
<keyword evidence="4" id="KW-1185">Reference proteome</keyword>
<evidence type="ECO:0000313" key="3">
    <source>
        <dbReference type="EMBL" id="RBQ19811.1"/>
    </source>
</evidence>
<accession>A0A366M0T6</accession>
<dbReference type="EMBL" id="QMEY01000004">
    <property type="protein sequence ID" value="RBQ19811.1"/>
    <property type="molecule type" value="Genomic_DNA"/>
</dbReference>
<dbReference type="RefSeq" id="WP_113981078.1">
    <property type="nucleotide sequence ID" value="NZ_QMEY01000004.1"/>
</dbReference>
<proteinExistence type="predicted"/>
<feature type="domain" description="DUF4429" evidence="2">
    <location>
        <begin position="12"/>
        <end position="107"/>
    </location>
</feature>
<name>A0A366M0T6_9ACTN</name>
<dbReference type="Proteomes" id="UP000253303">
    <property type="component" value="Unassembled WGS sequence"/>
</dbReference>
<reference evidence="3 4" key="1">
    <citation type="submission" date="2018-06" db="EMBL/GenBank/DDBJ databases">
        <title>Sphaerisporangium craniellae sp. nov., isolated from a marine sponge in the South China Sea.</title>
        <authorList>
            <person name="Li L."/>
        </authorList>
    </citation>
    <scope>NUCLEOTIDE SEQUENCE [LARGE SCALE GENOMIC DNA]</scope>
    <source>
        <strain evidence="3 4">LHW63015</strain>
    </source>
</reference>
<feature type="domain" description="SHOCT" evidence="1">
    <location>
        <begin position="269"/>
        <end position="290"/>
    </location>
</feature>
<organism evidence="3 4">
    <name type="scientific">Spongiactinospora rosea</name>
    <dbReference type="NCBI Taxonomy" id="2248750"/>
    <lineage>
        <taxon>Bacteria</taxon>
        <taxon>Bacillati</taxon>
        <taxon>Actinomycetota</taxon>
        <taxon>Actinomycetes</taxon>
        <taxon>Streptosporangiales</taxon>
        <taxon>Streptosporangiaceae</taxon>
        <taxon>Spongiactinospora</taxon>
    </lineage>
</organism>
<dbReference type="OrthoDB" id="3816043at2"/>
<dbReference type="InterPro" id="IPR018649">
    <property type="entry name" value="SHOCT"/>
</dbReference>
<dbReference type="AlphaFoldDB" id="A0A366M0T6"/>
<protein>
    <submittedName>
        <fullName evidence="3">Uncharacterized protein</fullName>
    </submittedName>
</protein>
<evidence type="ECO:0000259" key="1">
    <source>
        <dbReference type="Pfam" id="PF09851"/>
    </source>
</evidence>
<dbReference type="InterPro" id="IPR027860">
    <property type="entry name" value="DUF4429"/>
</dbReference>
<dbReference type="Pfam" id="PF09851">
    <property type="entry name" value="SHOCT"/>
    <property type="match status" value="1"/>
</dbReference>
<comment type="caution">
    <text evidence="3">The sequence shown here is derived from an EMBL/GenBank/DDBJ whole genome shotgun (WGS) entry which is preliminary data.</text>
</comment>
<dbReference type="Pfam" id="PF14472">
    <property type="entry name" value="DUF4429"/>
    <property type="match status" value="2"/>
</dbReference>
<gene>
    <name evidence="3" type="ORF">DP939_13960</name>
</gene>
<evidence type="ECO:0000259" key="2">
    <source>
        <dbReference type="Pfam" id="PF14472"/>
    </source>
</evidence>